<dbReference type="SUPFAM" id="SSF52058">
    <property type="entry name" value="L domain-like"/>
    <property type="match status" value="2"/>
</dbReference>
<dbReference type="InterPro" id="IPR001611">
    <property type="entry name" value="Leu-rich_rpt"/>
</dbReference>
<reference evidence="5 6" key="1">
    <citation type="submission" date="2021-05" db="EMBL/GenBank/DDBJ databases">
        <title>Genome Assembly of Synthetic Allotetraploid Brassica napus Reveals Homoeologous Exchanges between Subgenomes.</title>
        <authorList>
            <person name="Davis J.T."/>
        </authorList>
    </citation>
    <scope>NUCLEOTIDE SEQUENCE [LARGE SCALE GENOMIC DNA]</scope>
    <source>
        <strain evidence="6">cv. Da-Ae</strain>
        <tissue evidence="5">Seedling</tissue>
    </source>
</reference>
<dbReference type="PANTHER" id="PTHR48062:SF25">
    <property type="entry name" value="RECEPTOR-LIKE PROTEIN 9A-RELATED"/>
    <property type="match status" value="1"/>
</dbReference>
<evidence type="ECO:0000256" key="2">
    <source>
        <dbReference type="ARBA" id="ARBA00022614"/>
    </source>
</evidence>
<dbReference type="InterPro" id="IPR051502">
    <property type="entry name" value="RLP_Defense_Trigger"/>
</dbReference>
<dbReference type="PANTHER" id="PTHR48062">
    <property type="entry name" value="RECEPTOR-LIKE PROTEIN 14"/>
    <property type="match status" value="1"/>
</dbReference>
<comment type="similarity">
    <text evidence="1">Belongs to the RLP family.</text>
</comment>
<evidence type="ECO:0000256" key="1">
    <source>
        <dbReference type="ARBA" id="ARBA00009592"/>
    </source>
</evidence>
<comment type="caution">
    <text evidence="5">The sequence shown here is derived from an EMBL/GenBank/DDBJ whole genome shotgun (WGS) entry which is preliminary data.</text>
</comment>
<gene>
    <name evidence="5" type="ORF">HID58_002468</name>
</gene>
<keyword evidence="3" id="KW-0677">Repeat</keyword>
<proteinExistence type="inferred from homology"/>
<evidence type="ECO:0000313" key="6">
    <source>
        <dbReference type="Proteomes" id="UP000824890"/>
    </source>
</evidence>
<name>A0ABQ8EQD4_BRANA</name>
<evidence type="ECO:0000256" key="4">
    <source>
        <dbReference type="ARBA" id="ARBA00023170"/>
    </source>
</evidence>
<dbReference type="InterPro" id="IPR032675">
    <property type="entry name" value="LRR_dom_sf"/>
</dbReference>
<keyword evidence="6" id="KW-1185">Reference proteome</keyword>
<dbReference type="EMBL" id="JAGKQM010000001">
    <property type="protein sequence ID" value="KAH0942831.1"/>
    <property type="molecule type" value="Genomic_DNA"/>
</dbReference>
<keyword evidence="4" id="KW-0675">Receptor</keyword>
<dbReference type="Proteomes" id="UP000824890">
    <property type="component" value="Unassembled WGS sequence"/>
</dbReference>
<dbReference type="Gene3D" id="3.80.10.10">
    <property type="entry name" value="Ribonuclease Inhibitor"/>
    <property type="match status" value="2"/>
</dbReference>
<protein>
    <submittedName>
        <fullName evidence="5">Uncharacterized protein</fullName>
    </submittedName>
</protein>
<sequence>MKGVDANSLEAYSMSFVSRFLDLPLEFYLDYSGYLDFSVEFTSKRRYDSYIGESFDFIFGLDFSDNELSGEIPRELGDLQRMRALNLSYNSLSGLSIDLSSNILNGSIPHNLTKLDYLVIFNVSHNNLSGSISSQGKIFTLDETNYIGNPFLCGSPVNRSCDDNNTTGEKETNYRRKDGGVAIDMEMFYWSLGTSYTVILMTFITTTHQQRTASKETHHRLLNDREEKMTEPSCRVLLLSSIKILDLANKKLNGSIPSCLNNISFGRGSSHDNDGYSSSFGLGTDNELGGPWIYNLSLMAYDSNLKFIFEFASKSRYESYSERSLDFMFGMDLLNNELNGLIPESFSNLTDVESLDLSFNMLRGPILQNLGKLYNMVVFNAPFQLPSQGKFSTLDESNYIANPHLCGSDIKKSFDDNKSVIFEEPDFQGGDDETSIDLL</sequence>
<organism evidence="5 6">
    <name type="scientific">Brassica napus</name>
    <name type="common">Rape</name>
    <dbReference type="NCBI Taxonomy" id="3708"/>
    <lineage>
        <taxon>Eukaryota</taxon>
        <taxon>Viridiplantae</taxon>
        <taxon>Streptophyta</taxon>
        <taxon>Embryophyta</taxon>
        <taxon>Tracheophyta</taxon>
        <taxon>Spermatophyta</taxon>
        <taxon>Magnoliopsida</taxon>
        <taxon>eudicotyledons</taxon>
        <taxon>Gunneridae</taxon>
        <taxon>Pentapetalae</taxon>
        <taxon>rosids</taxon>
        <taxon>malvids</taxon>
        <taxon>Brassicales</taxon>
        <taxon>Brassicaceae</taxon>
        <taxon>Brassiceae</taxon>
        <taxon>Brassica</taxon>
    </lineage>
</organism>
<evidence type="ECO:0000313" key="5">
    <source>
        <dbReference type="EMBL" id="KAH0942831.1"/>
    </source>
</evidence>
<dbReference type="Pfam" id="PF00560">
    <property type="entry name" value="LRR_1"/>
    <property type="match status" value="2"/>
</dbReference>
<accession>A0ABQ8EQD4</accession>
<evidence type="ECO:0000256" key="3">
    <source>
        <dbReference type="ARBA" id="ARBA00022737"/>
    </source>
</evidence>
<keyword evidence="2" id="KW-0433">Leucine-rich repeat</keyword>